<dbReference type="Pfam" id="PF00293">
    <property type="entry name" value="NUDIX"/>
    <property type="match status" value="1"/>
</dbReference>
<keyword evidence="6" id="KW-1185">Reference proteome</keyword>
<dbReference type="Proteomes" id="UP000190637">
    <property type="component" value="Unassembled WGS sequence"/>
</dbReference>
<dbReference type="EMBL" id="FUWS01000013">
    <property type="protein sequence ID" value="SKA34718.1"/>
    <property type="molecule type" value="Genomic_DNA"/>
</dbReference>
<accession>A0A1T4T3I6</accession>
<dbReference type="AlphaFoldDB" id="A0A1T4T3I6"/>
<dbReference type="OrthoDB" id="3404294at2"/>
<evidence type="ECO:0000313" key="5">
    <source>
        <dbReference type="EMBL" id="SKA34718.1"/>
    </source>
</evidence>
<sequence>MRASGEEDAPVWRPHDVPGDVPQGDGDGWVTLPDGSRRWGRYGAAGLLLYAADAAGRGQVLLQHRAWWSHQGDTWGMPGGALNSGESSVQGAVREFGEEVEGDLGRVCLDGVHRQDHVVWHYDTVLGRLPEPGEFSPGNSESAAIRWVPVEEVASLPLLPAFGVIWPQVRRALTRRPLLIVPATELVRLLPDGRAGDPRSPVERLRDGLATLAAAGLSGADLPPELDLVPLHRWFPTIALVTGEGGPRLAPAPGVEVVADVATLAERHARSGWTPVPVTSDRGFAERCAGAAVAPPSWLLGLLGGPETDPRAGGAG</sequence>
<evidence type="ECO:0000259" key="4">
    <source>
        <dbReference type="PROSITE" id="PS51462"/>
    </source>
</evidence>
<evidence type="ECO:0000256" key="3">
    <source>
        <dbReference type="SAM" id="MobiDB-lite"/>
    </source>
</evidence>
<protein>
    <submittedName>
        <fullName evidence="5">ADP-ribose pyrophosphatase YjhB, NUDIX family</fullName>
    </submittedName>
</protein>
<dbReference type="CDD" id="cd18877">
    <property type="entry name" value="NUDIX_Hydrolase"/>
    <property type="match status" value="1"/>
</dbReference>
<proteinExistence type="predicted"/>
<feature type="region of interest" description="Disordered" evidence="3">
    <location>
        <begin position="1"/>
        <end position="27"/>
    </location>
</feature>
<dbReference type="STRING" id="1122192.SAMN02745673_04361"/>
<evidence type="ECO:0000256" key="1">
    <source>
        <dbReference type="ARBA" id="ARBA00001946"/>
    </source>
</evidence>
<feature type="domain" description="Nudix hydrolase" evidence="4">
    <location>
        <begin position="40"/>
        <end position="173"/>
    </location>
</feature>
<evidence type="ECO:0000313" key="6">
    <source>
        <dbReference type="Proteomes" id="UP000190637"/>
    </source>
</evidence>
<dbReference type="InterPro" id="IPR000086">
    <property type="entry name" value="NUDIX_hydrolase_dom"/>
</dbReference>
<reference evidence="5 6" key="1">
    <citation type="submission" date="2017-02" db="EMBL/GenBank/DDBJ databases">
        <authorList>
            <person name="Peterson S.W."/>
        </authorList>
    </citation>
    <scope>NUCLEOTIDE SEQUENCE [LARGE SCALE GENOMIC DNA]</scope>
    <source>
        <strain evidence="5 6">DSM 45154</strain>
    </source>
</reference>
<dbReference type="RefSeq" id="WP_078763598.1">
    <property type="nucleotide sequence ID" value="NZ_FUWS01000013.1"/>
</dbReference>
<dbReference type="PROSITE" id="PS51462">
    <property type="entry name" value="NUDIX"/>
    <property type="match status" value="1"/>
</dbReference>
<organism evidence="5 6">
    <name type="scientific">Marinactinospora thermotolerans DSM 45154</name>
    <dbReference type="NCBI Taxonomy" id="1122192"/>
    <lineage>
        <taxon>Bacteria</taxon>
        <taxon>Bacillati</taxon>
        <taxon>Actinomycetota</taxon>
        <taxon>Actinomycetes</taxon>
        <taxon>Streptosporangiales</taxon>
        <taxon>Nocardiopsidaceae</taxon>
        <taxon>Marinactinospora</taxon>
    </lineage>
</organism>
<dbReference type="GO" id="GO:0016787">
    <property type="term" value="F:hydrolase activity"/>
    <property type="evidence" value="ECO:0007669"/>
    <property type="project" value="UniProtKB-KW"/>
</dbReference>
<name>A0A1T4T3I6_9ACTN</name>
<dbReference type="PANTHER" id="PTHR43046:SF2">
    <property type="entry name" value="8-OXO-DGTP DIPHOSPHATASE-RELATED"/>
    <property type="match status" value="1"/>
</dbReference>
<dbReference type="SUPFAM" id="SSF55811">
    <property type="entry name" value="Nudix"/>
    <property type="match status" value="1"/>
</dbReference>
<dbReference type="InterPro" id="IPR015797">
    <property type="entry name" value="NUDIX_hydrolase-like_dom_sf"/>
</dbReference>
<dbReference type="Gene3D" id="3.90.79.10">
    <property type="entry name" value="Nucleoside Triphosphate Pyrophosphohydrolase"/>
    <property type="match status" value="1"/>
</dbReference>
<gene>
    <name evidence="5" type="ORF">SAMN02745673_04361</name>
</gene>
<keyword evidence="2" id="KW-0378">Hydrolase</keyword>
<comment type="cofactor">
    <cofactor evidence="1">
        <name>Mg(2+)</name>
        <dbReference type="ChEBI" id="CHEBI:18420"/>
    </cofactor>
</comment>
<dbReference type="PANTHER" id="PTHR43046">
    <property type="entry name" value="GDP-MANNOSE MANNOSYL HYDROLASE"/>
    <property type="match status" value="1"/>
</dbReference>
<evidence type="ECO:0000256" key="2">
    <source>
        <dbReference type="ARBA" id="ARBA00022801"/>
    </source>
</evidence>